<dbReference type="SUPFAM" id="SSF53300">
    <property type="entry name" value="vWA-like"/>
    <property type="match status" value="1"/>
</dbReference>
<dbReference type="STRING" id="45351.A7TBF6"/>
<proteinExistence type="predicted"/>
<dbReference type="PANTHER" id="PTHR24020">
    <property type="entry name" value="COLLAGEN ALPHA"/>
    <property type="match status" value="1"/>
</dbReference>
<organism evidence="2 3">
    <name type="scientific">Nematostella vectensis</name>
    <name type="common">Starlet sea anemone</name>
    <dbReference type="NCBI Taxonomy" id="45351"/>
    <lineage>
        <taxon>Eukaryota</taxon>
        <taxon>Metazoa</taxon>
        <taxon>Cnidaria</taxon>
        <taxon>Anthozoa</taxon>
        <taxon>Hexacorallia</taxon>
        <taxon>Actiniaria</taxon>
        <taxon>Edwardsiidae</taxon>
        <taxon>Nematostella</taxon>
    </lineage>
</organism>
<feature type="domain" description="VWFA" evidence="1">
    <location>
        <begin position="1"/>
        <end position="127"/>
    </location>
</feature>
<evidence type="ECO:0000259" key="1">
    <source>
        <dbReference type="PROSITE" id="PS50234"/>
    </source>
</evidence>
<dbReference type="PANTHER" id="PTHR24020:SF20">
    <property type="entry name" value="PH DOMAIN-CONTAINING PROTEIN"/>
    <property type="match status" value="1"/>
</dbReference>
<feature type="non-terminal residue" evidence="2">
    <location>
        <position position="1"/>
    </location>
</feature>
<dbReference type="EMBL" id="DS475177">
    <property type="protein sequence ID" value="EDO26650.1"/>
    <property type="molecule type" value="Genomic_DNA"/>
</dbReference>
<reference evidence="2 3" key="1">
    <citation type="journal article" date="2007" name="Science">
        <title>Sea anemone genome reveals ancestral eumetazoan gene repertoire and genomic organization.</title>
        <authorList>
            <person name="Putnam N.H."/>
            <person name="Srivastava M."/>
            <person name="Hellsten U."/>
            <person name="Dirks B."/>
            <person name="Chapman J."/>
            <person name="Salamov A."/>
            <person name="Terry A."/>
            <person name="Shapiro H."/>
            <person name="Lindquist E."/>
            <person name="Kapitonov V.V."/>
            <person name="Jurka J."/>
            <person name="Genikhovich G."/>
            <person name="Grigoriev I.V."/>
            <person name="Lucas S.M."/>
            <person name="Steele R.E."/>
            <person name="Finnerty J.R."/>
            <person name="Technau U."/>
            <person name="Martindale M.Q."/>
            <person name="Rokhsar D.S."/>
        </authorList>
    </citation>
    <scope>NUCLEOTIDE SEQUENCE [LARGE SCALE GENOMIC DNA]</scope>
    <source>
        <strain evidence="3">CH2 X CH6</strain>
    </source>
</reference>
<evidence type="ECO:0000313" key="3">
    <source>
        <dbReference type="Proteomes" id="UP000001593"/>
    </source>
</evidence>
<dbReference type="PhylomeDB" id="A7TBF6"/>
<dbReference type="SMART" id="SM00327">
    <property type="entry name" value="VWA"/>
    <property type="match status" value="1"/>
</dbReference>
<dbReference type="Proteomes" id="UP000001593">
    <property type="component" value="Unassembled WGS sequence"/>
</dbReference>
<name>A7TBF6_NEMVE</name>
<evidence type="ECO:0000313" key="2">
    <source>
        <dbReference type="EMBL" id="EDO26650.1"/>
    </source>
</evidence>
<dbReference type="OMA" id="DARICTG"/>
<dbReference type="eggNOG" id="KOG3544">
    <property type="taxonomic scope" value="Eukaryota"/>
</dbReference>
<dbReference type="InParanoid" id="A7TBF6"/>
<dbReference type="InterPro" id="IPR050525">
    <property type="entry name" value="ECM_Assembly_Org"/>
</dbReference>
<dbReference type="PROSITE" id="PS50234">
    <property type="entry name" value="VWFA"/>
    <property type="match status" value="1"/>
</dbReference>
<dbReference type="HOGENOM" id="CLU_008905_4_1_1"/>
<dbReference type="InterPro" id="IPR036465">
    <property type="entry name" value="vWFA_dom_sf"/>
</dbReference>
<protein>
    <recommendedName>
        <fullName evidence="1">VWFA domain-containing protein</fullName>
    </recommendedName>
</protein>
<accession>A7TBF6</accession>
<dbReference type="AlphaFoldDB" id="A7TBF6"/>
<dbReference type="Pfam" id="PF00092">
    <property type="entry name" value="VWA"/>
    <property type="match status" value="1"/>
</dbReference>
<dbReference type="KEGG" id="nve:5525014"/>
<dbReference type="Gene3D" id="3.40.50.410">
    <property type="entry name" value="von Willebrand factor, type A domain"/>
    <property type="match status" value="1"/>
</dbReference>
<sequence length="133" mass="14594">PQTIFTFGKYNNKKDVLEAVDKMPYPKGSTYTGRALQYMNDEIYRKATRVGVPNILIVLTDGKAHDSVAEPAKALRDIGIEIYSIGVGESYDKAELDAIATDPDASHVFSVDFKNMNSIVSTLDARICTGTKT</sequence>
<keyword evidence="3" id="KW-1185">Reference proteome</keyword>
<gene>
    <name evidence="2" type="ORF">NEMVEDRAFT_v1g153509</name>
</gene>
<dbReference type="InterPro" id="IPR002035">
    <property type="entry name" value="VWF_A"/>
</dbReference>